<keyword evidence="6" id="KW-1185">Reference proteome</keyword>
<dbReference type="OMA" id="PEVAYKR"/>
<dbReference type="PANTHER" id="PTHR10513">
    <property type="entry name" value="DEOXYNUCLEOSIDE KINASE"/>
    <property type="match status" value="1"/>
</dbReference>
<dbReference type="GO" id="GO:0019136">
    <property type="term" value="F:deoxynucleoside kinase activity"/>
    <property type="evidence" value="ECO:0000318"/>
    <property type="project" value="GO_Central"/>
</dbReference>
<dbReference type="PANTHER" id="PTHR10513:SF24">
    <property type="entry name" value="THYMIDINE KINASE 2, MITOCHONDRIAL"/>
    <property type="match status" value="1"/>
</dbReference>
<dbReference type="HOGENOM" id="CLU_030466_1_1_1"/>
<dbReference type="FunFam" id="3.40.50.300:FF:001571">
    <property type="entry name" value="Deoxynucleoside kinase"/>
    <property type="match status" value="1"/>
</dbReference>
<dbReference type="eggNOG" id="KOG4235">
    <property type="taxonomic scope" value="Eukaryota"/>
</dbReference>
<dbReference type="Gene3D" id="3.40.50.300">
    <property type="entry name" value="P-loop containing nucleotide triphosphate hydrolases"/>
    <property type="match status" value="1"/>
</dbReference>
<keyword evidence="3" id="KW-0547">Nucleotide-binding</keyword>
<dbReference type="Pfam" id="PF01712">
    <property type="entry name" value="dNK"/>
    <property type="match status" value="1"/>
</dbReference>
<dbReference type="GeneID" id="6752680"/>
<feature type="active site" description="Proton acceptor" evidence="2">
    <location>
        <position position="83"/>
    </location>
</feature>
<dbReference type="InterPro" id="IPR050566">
    <property type="entry name" value="Deoxyribonucleoside_kinase"/>
</dbReference>
<evidence type="ECO:0000313" key="6">
    <source>
        <dbReference type="Proteomes" id="UP000009022"/>
    </source>
</evidence>
<comment type="similarity">
    <text evidence="1">Belongs to the DCK/DGK family.</text>
</comment>
<proteinExistence type="inferred from homology"/>
<evidence type="ECO:0000313" key="5">
    <source>
        <dbReference type="EMBL" id="EDV25930.1"/>
    </source>
</evidence>
<dbReference type="AlphaFoldDB" id="B3RV41"/>
<evidence type="ECO:0000256" key="2">
    <source>
        <dbReference type="PIRSR" id="PIRSR000705-1"/>
    </source>
</evidence>
<dbReference type="CTD" id="6752680"/>
<dbReference type="GO" id="GO:0005524">
    <property type="term" value="F:ATP binding"/>
    <property type="evidence" value="ECO:0007669"/>
    <property type="project" value="UniProtKB-KW"/>
</dbReference>
<name>B3RV41_TRIAD</name>
<dbReference type="CDD" id="cd01673">
    <property type="entry name" value="dNK"/>
    <property type="match status" value="1"/>
</dbReference>
<feature type="binding site" evidence="3">
    <location>
        <begin position="5"/>
        <end position="13"/>
    </location>
    <ligand>
        <name>ATP</name>
        <dbReference type="ChEBI" id="CHEBI:30616"/>
    </ligand>
</feature>
<feature type="domain" description="Deoxynucleoside kinase" evidence="4">
    <location>
        <begin position="1"/>
        <end position="183"/>
    </location>
</feature>
<dbReference type="EMBL" id="DS985244">
    <property type="protein sequence ID" value="EDV25930.1"/>
    <property type="molecule type" value="Genomic_DNA"/>
</dbReference>
<dbReference type="InterPro" id="IPR002624">
    <property type="entry name" value="DCK/DGK"/>
</dbReference>
<dbReference type="Proteomes" id="UP000009022">
    <property type="component" value="Unassembled WGS sequence"/>
</dbReference>
<dbReference type="GO" id="GO:0005737">
    <property type="term" value="C:cytoplasm"/>
    <property type="evidence" value="ECO:0000318"/>
    <property type="project" value="GO_Central"/>
</dbReference>
<evidence type="ECO:0000256" key="1">
    <source>
        <dbReference type="ARBA" id="ARBA00007420"/>
    </source>
</evidence>
<gene>
    <name evidence="5" type="ORF">TRIADDRAFT_23783</name>
</gene>
<dbReference type="OrthoDB" id="567086at2759"/>
<organism evidence="5 6">
    <name type="scientific">Trichoplax adhaerens</name>
    <name type="common">Trichoplax reptans</name>
    <dbReference type="NCBI Taxonomy" id="10228"/>
    <lineage>
        <taxon>Eukaryota</taxon>
        <taxon>Metazoa</taxon>
        <taxon>Placozoa</taxon>
        <taxon>Uniplacotomia</taxon>
        <taxon>Trichoplacea</taxon>
        <taxon>Trichoplacidae</taxon>
        <taxon>Trichoplax</taxon>
    </lineage>
</organism>
<reference evidence="5 6" key="1">
    <citation type="journal article" date="2008" name="Nature">
        <title>The Trichoplax genome and the nature of placozoans.</title>
        <authorList>
            <person name="Srivastava M."/>
            <person name="Begovic E."/>
            <person name="Chapman J."/>
            <person name="Putnam N.H."/>
            <person name="Hellsten U."/>
            <person name="Kawashima T."/>
            <person name="Kuo A."/>
            <person name="Mitros T."/>
            <person name="Salamov A."/>
            <person name="Carpenter M.L."/>
            <person name="Signorovitch A.Y."/>
            <person name="Moreno M.A."/>
            <person name="Kamm K."/>
            <person name="Grimwood J."/>
            <person name="Schmutz J."/>
            <person name="Shapiro H."/>
            <person name="Grigoriev I.V."/>
            <person name="Buss L.W."/>
            <person name="Schierwater B."/>
            <person name="Dellaporta S.L."/>
            <person name="Rokhsar D.S."/>
        </authorList>
    </citation>
    <scope>NUCLEOTIDE SEQUENCE [LARGE SCALE GENOMIC DNA]</scope>
    <source>
        <strain evidence="5 6">Grell-BS-1999</strain>
    </source>
</reference>
<feature type="binding site" evidence="3">
    <location>
        <begin position="142"/>
        <end position="146"/>
    </location>
    <ligand>
        <name>ATP</name>
        <dbReference type="ChEBI" id="CHEBI:30616"/>
    </ligand>
</feature>
<dbReference type="InParanoid" id="B3RV41"/>
<dbReference type="InterPro" id="IPR031314">
    <property type="entry name" value="DNK_dom"/>
</dbReference>
<keyword evidence="3" id="KW-0067">ATP-binding</keyword>
<dbReference type="STRING" id="10228.B3RV41"/>
<dbReference type="RefSeq" id="XP_002111963.1">
    <property type="nucleotide sequence ID" value="XM_002111927.1"/>
</dbReference>
<dbReference type="PIRSF" id="PIRSF000705">
    <property type="entry name" value="DNK"/>
    <property type="match status" value="1"/>
</dbReference>
<dbReference type="GO" id="GO:0005739">
    <property type="term" value="C:mitochondrion"/>
    <property type="evidence" value="ECO:0000318"/>
    <property type="project" value="GO_Central"/>
</dbReference>
<dbReference type="KEGG" id="tad:TRIADDRAFT_23783"/>
<feature type="non-terminal residue" evidence="5">
    <location>
        <position position="1"/>
    </location>
</feature>
<dbReference type="PhylomeDB" id="B3RV41"/>
<dbReference type="SUPFAM" id="SSF52540">
    <property type="entry name" value="P-loop containing nucleoside triphosphate hydrolases"/>
    <property type="match status" value="1"/>
</dbReference>
<sequence length="188" mass="22550">ICIEGNIGCGKTSMINYYSQMNGLMATKEPVDKWRNLGDHNLFGLFYEDPKRWSFLFQSYVMITMYQRHQHVASLAKNAYLMERSVYSANYCFVENLRAEKLMSDSEYRVLQAYFDHFTDAVRPQIDMIVYLQCAPEICYERIKRRQRVEENRITLDYIRCLHQRHEDWLIHRKYTLPCPVTVCFVKN</sequence>
<accession>B3RV41</accession>
<evidence type="ECO:0000256" key="3">
    <source>
        <dbReference type="PIRSR" id="PIRSR000705-3"/>
    </source>
</evidence>
<dbReference type="InterPro" id="IPR027417">
    <property type="entry name" value="P-loop_NTPase"/>
</dbReference>
<evidence type="ECO:0000259" key="4">
    <source>
        <dbReference type="Pfam" id="PF01712"/>
    </source>
</evidence>
<protein>
    <recommendedName>
        <fullName evidence="4">Deoxynucleoside kinase domain-containing protein</fullName>
    </recommendedName>
</protein>